<dbReference type="PATRIC" id="fig|1300348.6.peg.1714"/>
<dbReference type="EMBL" id="FNUE01000001">
    <property type="protein sequence ID" value="SED94339.1"/>
    <property type="molecule type" value="Genomic_DNA"/>
</dbReference>
<evidence type="ECO:0000313" key="4">
    <source>
        <dbReference type="Proteomes" id="UP000037716"/>
    </source>
</evidence>
<keyword evidence="1" id="KW-0472">Membrane</keyword>
<gene>
    <name evidence="2" type="ORF">I602_1715</name>
    <name evidence="3" type="ORF">SAMN05444353_0049</name>
</gene>
<sequence length="137" mass="16132">MSYQEFLTPLFLFVNSGLVVLIWMVQLIVYPSFLFYNKENLVHWHNVYTKRIAVIVVPLMLMQLVISILNTIVSFSIINLTIGLLVLFLWVFTFKSFAPVHFKISENRFQQTQLQQLVNKNWIRTIIWSLILGLSLL</sequence>
<organism evidence="2 4">
    <name type="scientific">Polaribacter dokdonensis DSW-5</name>
    <dbReference type="NCBI Taxonomy" id="1300348"/>
    <lineage>
        <taxon>Bacteria</taxon>
        <taxon>Pseudomonadati</taxon>
        <taxon>Bacteroidota</taxon>
        <taxon>Flavobacteriia</taxon>
        <taxon>Flavobacteriales</taxon>
        <taxon>Flavobacteriaceae</taxon>
    </lineage>
</organism>
<feature type="transmembrane region" description="Helical" evidence="1">
    <location>
        <begin position="72"/>
        <end position="94"/>
    </location>
</feature>
<dbReference type="STRING" id="1300348.I602_1715"/>
<dbReference type="OrthoDB" id="883418at2"/>
<feature type="transmembrane region" description="Helical" evidence="1">
    <location>
        <begin position="48"/>
        <end position="66"/>
    </location>
</feature>
<keyword evidence="1" id="KW-0812">Transmembrane</keyword>
<dbReference type="Proteomes" id="UP000183071">
    <property type="component" value="Unassembled WGS sequence"/>
</dbReference>
<reference evidence="3 5" key="2">
    <citation type="submission" date="2016-10" db="EMBL/GenBank/DDBJ databases">
        <authorList>
            <person name="Varghese N."/>
            <person name="Submissions S."/>
        </authorList>
    </citation>
    <scope>NUCLEOTIDE SEQUENCE [LARGE SCALE GENOMIC DNA]</scope>
    <source>
        <strain evidence="3 5">DSW-5</strain>
    </source>
</reference>
<evidence type="ECO:0000256" key="1">
    <source>
        <dbReference type="SAM" id="Phobius"/>
    </source>
</evidence>
<dbReference type="RefSeq" id="WP_053974286.1">
    <property type="nucleotide sequence ID" value="NZ_FNUE01000001.1"/>
</dbReference>
<dbReference type="Proteomes" id="UP000037716">
    <property type="component" value="Unassembled WGS sequence"/>
</dbReference>
<evidence type="ECO:0000313" key="5">
    <source>
        <dbReference type="Proteomes" id="UP000183071"/>
    </source>
</evidence>
<protein>
    <submittedName>
        <fullName evidence="2">Uncharacterized protein</fullName>
    </submittedName>
</protein>
<evidence type="ECO:0000313" key="3">
    <source>
        <dbReference type="EMBL" id="SED94339.1"/>
    </source>
</evidence>
<feature type="transmembrane region" description="Helical" evidence="1">
    <location>
        <begin position="12"/>
        <end position="36"/>
    </location>
</feature>
<accession>A0A0M9CHN1</accession>
<reference evidence="2 4" key="1">
    <citation type="submission" date="2015-07" db="EMBL/GenBank/DDBJ databases">
        <title>Genome of Polaribacter dokdonenesis DSW-5, isolated from seawater off Dokdo in Korea.</title>
        <authorList>
            <person name="Yoon K."/>
            <person name="Song J.Y."/>
            <person name="Kim J.F."/>
        </authorList>
    </citation>
    <scope>NUCLEOTIDE SEQUENCE [LARGE SCALE GENOMIC DNA]</scope>
    <source>
        <strain evidence="2 4">DSW-5</strain>
    </source>
</reference>
<dbReference type="AlphaFoldDB" id="A0A0M9CHN1"/>
<comment type="caution">
    <text evidence="2">The sequence shown here is derived from an EMBL/GenBank/DDBJ whole genome shotgun (WGS) entry which is preliminary data.</text>
</comment>
<name>A0A0M9CHN1_9FLAO</name>
<proteinExistence type="predicted"/>
<dbReference type="EMBL" id="LGBR01000001">
    <property type="protein sequence ID" value="KOY52155.1"/>
    <property type="molecule type" value="Genomic_DNA"/>
</dbReference>
<keyword evidence="5" id="KW-1185">Reference proteome</keyword>
<keyword evidence="1" id="KW-1133">Transmembrane helix</keyword>
<evidence type="ECO:0000313" key="2">
    <source>
        <dbReference type="EMBL" id="KOY52155.1"/>
    </source>
</evidence>